<dbReference type="Proteomes" id="UP000265520">
    <property type="component" value="Unassembled WGS sequence"/>
</dbReference>
<evidence type="ECO:0000313" key="1">
    <source>
        <dbReference type="EMBL" id="MCI41008.1"/>
    </source>
</evidence>
<sequence>RAVESGNTKTTLWKLRVAQAGLARRASGKFNGDVCNGYLRIAQDRWRGAPAREVEKIKAFIVITVSFSFSSL</sequence>
<comment type="caution">
    <text evidence="1">The sequence shown here is derived from an EMBL/GenBank/DDBJ whole genome shotgun (WGS) entry which is preliminary data.</text>
</comment>
<dbReference type="AlphaFoldDB" id="A0A392RWK1"/>
<evidence type="ECO:0000313" key="2">
    <source>
        <dbReference type="Proteomes" id="UP000265520"/>
    </source>
</evidence>
<protein>
    <submittedName>
        <fullName evidence="1">Uncharacterized protein</fullName>
    </submittedName>
</protein>
<accession>A0A392RWK1</accession>
<reference evidence="1 2" key="1">
    <citation type="journal article" date="2018" name="Front. Plant Sci.">
        <title>Red Clover (Trifolium pratense) and Zigzag Clover (T. medium) - A Picture of Genomic Similarities and Differences.</title>
        <authorList>
            <person name="Dluhosova J."/>
            <person name="Istvanek J."/>
            <person name="Nedelnik J."/>
            <person name="Repkova J."/>
        </authorList>
    </citation>
    <scope>NUCLEOTIDE SEQUENCE [LARGE SCALE GENOMIC DNA]</scope>
    <source>
        <strain evidence="2">cv. 10/8</strain>
        <tissue evidence="1">Leaf</tissue>
    </source>
</reference>
<keyword evidence="2" id="KW-1185">Reference proteome</keyword>
<name>A0A392RWK1_9FABA</name>
<proteinExistence type="predicted"/>
<dbReference type="EMBL" id="LXQA010286516">
    <property type="protein sequence ID" value="MCI41008.1"/>
    <property type="molecule type" value="Genomic_DNA"/>
</dbReference>
<organism evidence="1 2">
    <name type="scientific">Trifolium medium</name>
    <dbReference type="NCBI Taxonomy" id="97028"/>
    <lineage>
        <taxon>Eukaryota</taxon>
        <taxon>Viridiplantae</taxon>
        <taxon>Streptophyta</taxon>
        <taxon>Embryophyta</taxon>
        <taxon>Tracheophyta</taxon>
        <taxon>Spermatophyta</taxon>
        <taxon>Magnoliopsida</taxon>
        <taxon>eudicotyledons</taxon>
        <taxon>Gunneridae</taxon>
        <taxon>Pentapetalae</taxon>
        <taxon>rosids</taxon>
        <taxon>fabids</taxon>
        <taxon>Fabales</taxon>
        <taxon>Fabaceae</taxon>
        <taxon>Papilionoideae</taxon>
        <taxon>50 kb inversion clade</taxon>
        <taxon>NPAAA clade</taxon>
        <taxon>Hologalegina</taxon>
        <taxon>IRL clade</taxon>
        <taxon>Trifolieae</taxon>
        <taxon>Trifolium</taxon>
    </lineage>
</organism>
<feature type="non-terminal residue" evidence="1">
    <location>
        <position position="1"/>
    </location>
</feature>